<evidence type="ECO:0000313" key="8">
    <source>
        <dbReference type="Proteomes" id="UP000838878"/>
    </source>
</evidence>
<dbReference type="EMBL" id="OV170231">
    <property type="protein sequence ID" value="CAH0716151.1"/>
    <property type="molecule type" value="Genomic_DNA"/>
</dbReference>
<dbReference type="OrthoDB" id="416253at2759"/>
<dbReference type="PANTHER" id="PTHR43827:SF3">
    <property type="entry name" value="NADP-DEPENDENT OXIDOREDUCTASE DOMAIN-CONTAINING PROTEIN"/>
    <property type="match status" value="1"/>
</dbReference>
<dbReference type="FunFam" id="3.20.20.100:FF:000002">
    <property type="entry name" value="2,5-diketo-D-gluconic acid reductase A"/>
    <property type="match status" value="1"/>
</dbReference>
<dbReference type="InterPro" id="IPR020471">
    <property type="entry name" value="AKR"/>
</dbReference>
<protein>
    <recommendedName>
        <fullName evidence="6">NADP-dependent oxidoreductase domain-containing protein</fullName>
    </recommendedName>
</protein>
<keyword evidence="2" id="KW-0521">NADP</keyword>
<evidence type="ECO:0000256" key="2">
    <source>
        <dbReference type="ARBA" id="ARBA00022857"/>
    </source>
</evidence>
<dbReference type="Proteomes" id="UP000838878">
    <property type="component" value="Chromosome 11"/>
</dbReference>
<sequence>MAESVVSVNYSDMHFALKNGINMPAVGFGTFRLTDCDLLYKTIDYALEAGYRLFDTAAVHANEKHLKKIFRELLPLHGLVREDIFVTTKLSPFSNGGKFVPNAFEKSLENLGMDYIDLYLIHFPGSPSGDQKSPKHAKFRRETWLALAKLYDESKVKAIGVSNFTVRHLMQLSEVMAMGPMVNQVEWHPYYYQPELIQYCCDHNIRIQAYNSFGGLSRGNRDLLEDPVVKKVAQKYDATSAQVLLIWALQKGIAVIPKSTNPYHIKKNKQLHFRLFEKDVMILDELSAKNQKYAWDPTWIA</sequence>
<dbReference type="Pfam" id="PF00248">
    <property type="entry name" value="Aldo_ket_red"/>
    <property type="match status" value="1"/>
</dbReference>
<dbReference type="GO" id="GO:0016616">
    <property type="term" value="F:oxidoreductase activity, acting on the CH-OH group of donors, NAD or NADP as acceptor"/>
    <property type="evidence" value="ECO:0007669"/>
    <property type="project" value="UniProtKB-ARBA"/>
</dbReference>
<evidence type="ECO:0000256" key="1">
    <source>
        <dbReference type="ARBA" id="ARBA00007905"/>
    </source>
</evidence>
<keyword evidence="3" id="KW-0560">Oxidoreductase</keyword>
<evidence type="ECO:0000256" key="4">
    <source>
        <dbReference type="PIRSR" id="PIRSR000097-2"/>
    </source>
</evidence>
<feature type="non-terminal residue" evidence="7">
    <location>
        <position position="301"/>
    </location>
</feature>
<evidence type="ECO:0000313" key="7">
    <source>
        <dbReference type="EMBL" id="CAH0716151.1"/>
    </source>
</evidence>
<dbReference type="SUPFAM" id="SSF51430">
    <property type="entry name" value="NAD(P)-linked oxidoreductase"/>
    <property type="match status" value="1"/>
</dbReference>
<gene>
    <name evidence="7" type="ORF">BINO364_LOCUS2971</name>
</gene>
<dbReference type="InterPro" id="IPR036812">
    <property type="entry name" value="NAD(P)_OxRdtase_dom_sf"/>
</dbReference>
<keyword evidence="8" id="KW-1185">Reference proteome</keyword>
<evidence type="ECO:0000256" key="5">
    <source>
        <dbReference type="PIRSR" id="PIRSR000097-3"/>
    </source>
</evidence>
<evidence type="ECO:0000259" key="6">
    <source>
        <dbReference type="Pfam" id="PF00248"/>
    </source>
</evidence>
<dbReference type="PROSITE" id="PS00062">
    <property type="entry name" value="ALDOKETO_REDUCTASE_2"/>
    <property type="match status" value="1"/>
</dbReference>
<feature type="binding site" evidence="4">
    <location>
        <position position="122"/>
    </location>
    <ligand>
        <name>substrate</name>
    </ligand>
</feature>
<dbReference type="PRINTS" id="PR00069">
    <property type="entry name" value="ALDKETRDTASE"/>
</dbReference>
<name>A0A8J9U968_9NEOP</name>
<proteinExistence type="inferred from homology"/>
<dbReference type="InterPro" id="IPR023210">
    <property type="entry name" value="NADP_OxRdtase_dom"/>
</dbReference>
<evidence type="ECO:0000256" key="3">
    <source>
        <dbReference type="ARBA" id="ARBA00023002"/>
    </source>
</evidence>
<organism evidence="7 8">
    <name type="scientific">Brenthis ino</name>
    <name type="common">lesser marbled fritillary</name>
    <dbReference type="NCBI Taxonomy" id="405034"/>
    <lineage>
        <taxon>Eukaryota</taxon>
        <taxon>Metazoa</taxon>
        <taxon>Ecdysozoa</taxon>
        <taxon>Arthropoda</taxon>
        <taxon>Hexapoda</taxon>
        <taxon>Insecta</taxon>
        <taxon>Pterygota</taxon>
        <taxon>Neoptera</taxon>
        <taxon>Endopterygota</taxon>
        <taxon>Lepidoptera</taxon>
        <taxon>Glossata</taxon>
        <taxon>Ditrysia</taxon>
        <taxon>Papilionoidea</taxon>
        <taxon>Nymphalidae</taxon>
        <taxon>Heliconiinae</taxon>
        <taxon>Argynnini</taxon>
        <taxon>Brenthis</taxon>
    </lineage>
</organism>
<feature type="site" description="Lowers pKa of active site Tyr" evidence="5">
    <location>
        <position position="89"/>
    </location>
</feature>
<reference evidence="7" key="1">
    <citation type="submission" date="2021-12" db="EMBL/GenBank/DDBJ databases">
        <authorList>
            <person name="Martin H S."/>
        </authorList>
    </citation>
    <scope>NUCLEOTIDE SEQUENCE</scope>
</reference>
<dbReference type="AlphaFoldDB" id="A0A8J9U968"/>
<dbReference type="PANTHER" id="PTHR43827">
    <property type="entry name" value="2,5-DIKETO-D-GLUCONIC ACID REDUCTASE"/>
    <property type="match status" value="1"/>
</dbReference>
<accession>A0A8J9U968</accession>
<dbReference type="InterPro" id="IPR018170">
    <property type="entry name" value="Aldo/ket_reductase_CS"/>
</dbReference>
<feature type="domain" description="NADP-dependent oxidoreductase" evidence="6">
    <location>
        <begin position="26"/>
        <end position="287"/>
    </location>
</feature>
<comment type="similarity">
    <text evidence="1">Belongs to the aldo/keto reductase family.</text>
</comment>
<dbReference type="PIRSF" id="PIRSF000097">
    <property type="entry name" value="AKR"/>
    <property type="match status" value="1"/>
</dbReference>
<dbReference type="Gene3D" id="3.20.20.100">
    <property type="entry name" value="NADP-dependent oxidoreductase domain"/>
    <property type="match status" value="1"/>
</dbReference>